<dbReference type="PANTHER" id="PTHR16305:SF35">
    <property type="entry name" value="TRANSCRIPTIONAL ACTIVATOR DOMAIN"/>
    <property type="match status" value="1"/>
</dbReference>
<dbReference type="Gene3D" id="1.10.10.10">
    <property type="entry name" value="Winged helix-like DNA-binding domain superfamily/Winged helix DNA-binding domain"/>
    <property type="match status" value="1"/>
</dbReference>
<dbReference type="InterPro" id="IPR000792">
    <property type="entry name" value="Tscrpt_reg_LuxR_C"/>
</dbReference>
<evidence type="ECO:0000256" key="1">
    <source>
        <dbReference type="ARBA" id="ARBA00022741"/>
    </source>
</evidence>
<dbReference type="SUPFAM" id="SSF46894">
    <property type="entry name" value="C-terminal effector domain of the bipartite response regulators"/>
    <property type="match status" value="1"/>
</dbReference>
<dbReference type="InterPro" id="IPR027417">
    <property type="entry name" value="P-loop_NTPase"/>
</dbReference>
<evidence type="ECO:0000256" key="3">
    <source>
        <dbReference type="SAM" id="MobiDB-lite"/>
    </source>
</evidence>
<keyword evidence="6" id="KW-1185">Reference proteome</keyword>
<name>A0ABM7M510_9ACTN</name>
<dbReference type="PANTHER" id="PTHR16305">
    <property type="entry name" value="TESTICULAR SOLUBLE ADENYLYL CYCLASE"/>
    <property type="match status" value="1"/>
</dbReference>
<dbReference type="CDD" id="cd06170">
    <property type="entry name" value="LuxR_C_like"/>
    <property type="match status" value="1"/>
</dbReference>
<dbReference type="PRINTS" id="PR00038">
    <property type="entry name" value="HTHLUXR"/>
</dbReference>
<feature type="region of interest" description="Disordered" evidence="3">
    <location>
        <begin position="277"/>
        <end position="353"/>
    </location>
</feature>
<evidence type="ECO:0000256" key="2">
    <source>
        <dbReference type="ARBA" id="ARBA00022840"/>
    </source>
</evidence>
<dbReference type="Pfam" id="PF00196">
    <property type="entry name" value="GerE"/>
    <property type="match status" value="1"/>
</dbReference>
<reference evidence="5 6" key="1">
    <citation type="submission" date="2020-08" db="EMBL/GenBank/DDBJ databases">
        <title>Whole genome shotgun sequence of Actinoplanes ianthinogenes NBRC 13996.</title>
        <authorList>
            <person name="Komaki H."/>
            <person name="Tamura T."/>
        </authorList>
    </citation>
    <scope>NUCLEOTIDE SEQUENCE [LARGE SCALE GENOMIC DNA]</scope>
    <source>
        <strain evidence="5 6">NBRC 13996</strain>
    </source>
</reference>
<dbReference type="SMART" id="SM00421">
    <property type="entry name" value="HTH_LUXR"/>
    <property type="match status" value="1"/>
</dbReference>
<evidence type="ECO:0000313" key="6">
    <source>
        <dbReference type="Proteomes" id="UP000676967"/>
    </source>
</evidence>
<sequence length="986" mass="103244">MFFFRDGRGSGKTLDMFHAPLVQEVERLLHAAAEGRGGALLLCGAPGSGRSTLLRSALPHAAGWTVRAVPGHAAERALPFAALRRLTGRSAWPAARGDDPVVTAGDSLLHFLRTSAARRPQLCLLDDAHLLDTPSRSVIAYASRRLAGDRIAVLLTGPPGLTALDLPAHHVPPLPPSACQALLTAESPDLTDDVAMALAEVSGGNPAALLDLVAALTPEQRRGYAPLPTELPPSSRLRRRLHTGLAALPATTRHLLLLAAATPSSPLPDLLTAATSVLRPPAPTPDPLTSTEPTDPRALLTAPPPPDLGALLEAADSLDTTNPLDPLNTTGPLDTTDPLDTADSLDTTDPLDTADSLNTAGPLVTAAWLAGFAPAERTGLITIDETAVRFASPLVRGVAYREMPATARQTAHLALARVAAARGRALDALRHRAAASTTADPALAAALTEAAAPAAPSAATDAFRYAAELSPDPAVRNAALLAAARCAWLAGHPHQARLLLHRLESPRPRHEQRLTRVRARGLTAEMRPDDPASREILLDVAAELGEADPIGALDALSLAGEAAALAGEQERFAVLARRIATARRGDEPAAVTMAHHHVAGLAEIACGDEAAAFARFRQELELAAAVAEPIPLIRAATAAILVGDARQATASAGRAAVLAGADGAHSLVPRALELAALAGMASGDYDAATTAALDGVAVARGTGQSALAGTHLGLLAVLSALVGDRDNGQARIDAATGTDRARPLCEWAFALLDLVDGQRRAAAERLRMVVAGPPGHGSVLLRVAVVPHLLEAAGPEPAVNPVAAAFDEWAGRTGQAGWLALRDRCRALRTRDAEAAEAHFHSALRRIGEAGFPRAHTELLYGRLLRRRRRHVAAREHLRRAAETFRLLGAEPWAAQSVRELRAAGERSGQDLRAAAERSGPKAWDGAALTAQQERIATLVAEGATNREVAQELHLSPRTVDHHLRNVFARLGVRSRTEMAHLLAAR</sequence>
<protein>
    <recommendedName>
        <fullName evidence="4">HTH luxR-type domain-containing protein</fullName>
    </recommendedName>
</protein>
<dbReference type="EMBL" id="AP023356">
    <property type="protein sequence ID" value="BCJ46711.1"/>
    <property type="molecule type" value="Genomic_DNA"/>
</dbReference>
<accession>A0ABM7M510</accession>
<dbReference type="InterPro" id="IPR036388">
    <property type="entry name" value="WH-like_DNA-bd_sf"/>
</dbReference>
<dbReference type="SUPFAM" id="SSF52540">
    <property type="entry name" value="P-loop containing nucleoside triphosphate hydrolases"/>
    <property type="match status" value="1"/>
</dbReference>
<dbReference type="PROSITE" id="PS00622">
    <property type="entry name" value="HTH_LUXR_1"/>
    <property type="match status" value="1"/>
</dbReference>
<dbReference type="Proteomes" id="UP000676967">
    <property type="component" value="Chromosome"/>
</dbReference>
<dbReference type="InterPro" id="IPR016032">
    <property type="entry name" value="Sig_transdc_resp-reg_C-effctor"/>
</dbReference>
<feature type="domain" description="HTH luxR-type" evidence="4">
    <location>
        <begin position="922"/>
        <end position="986"/>
    </location>
</feature>
<keyword evidence="1" id="KW-0547">Nucleotide-binding</keyword>
<organism evidence="5 6">
    <name type="scientific">Actinoplanes ianthinogenes</name>
    <dbReference type="NCBI Taxonomy" id="122358"/>
    <lineage>
        <taxon>Bacteria</taxon>
        <taxon>Bacillati</taxon>
        <taxon>Actinomycetota</taxon>
        <taxon>Actinomycetes</taxon>
        <taxon>Micromonosporales</taxon>
        <taxon>Micromonosporaceae</taxon>
        <taxon>Actinoplanes</taxon>
    </lineage>
</organism>
<evidence type="ECO:0000313" key="5">
    <source>
        <dbReference type="EMBL" id="BCJ46711.1"/>
    </source>
</evidence>
<dbReference type="InterPro" id="IPR041664">
    <property type="entry name" value="AAA_16"/>
</dbReference>
<keyword evidence="2" id="KW-0067">ATP-binding</keyword>
<evidence type="ECO:0000259" key="4">
    <source>
        <dbReference type="PROSITE" id="PS50043"/>
    </source>
</evidence>
<feature type="compositionally biased region" description="Low complexity" evidence="3">
    <location>
        <begin position="318"/>
        <end position="353"/>
    </location>
</feature>
<gene>
    <name evidence="5" type="ORF">Aiant_73680</name>
</gene>
<dbReference type="PROSITE" id="PS50043">
    <property type="entry name" value="HTH_LUXR_2"/>
    <property type="match status" value="1"/>
</dbReference>
<dbReference type="Pfam" id="PF13191">
    <property type="entry name" value="AAA_16"/>
    <property type="match status" value="1"/>
</dbReference>
<proteinExistence type="predicted"/>